<dbReference type="Gene3D" id="1.20.1270.90">
    <property type="entry name" value="AF1782-like"/>
    <property type="match status" value="1"/>
</dbReference>
<dbReference type="Proteomes" id="UP000199701">
    <property type="component" value="Unassembled WGS sequence"/>
</dbReference>
<gene>
    <name evidence="5" type="ORF">SAMN05421659_101189</name>
</gene>
<dbReference type="InterPro" id="IPR041624">
    <property type="entry name" value="RGI_lyase"/>
</dbReference>
<feature type="region of interest" description="Disordered" evidence="1">
    <location>
        <begin position="3321"/>
        <end position="3386"/>
    </location>
</feature>
<dbReference type="PANTHER" id="PTHR43118:SF1">
    <property type="entry name" value="RHAMNOGALACTURONAN LYASE (EUROFUNG)"/>
    <property type="match status" value="1"/>
</dbReference>
<evidence type="ECO:0000313" key="5">
    <source>
        <dbReference type="EMBL" id="SEV83345.1"/>
    </source>
</evidence>
<dbReference type="SUPFAM" id="SSF69318">
    <property type="entry name" value="Integrin alpha N-terminal domain"/>
    <property type="match status" value="1"/>
</dbReference>
<organism evidence="5 6">
    <name type="scientific">[Clostridium] fimetarium</name>
    <dbReference type="NCBI Taxonomy" id="99656"/>
    <lineage>
        <taxon>Bacteria</taxon>
        <taxon>Bacillati</taxon>
        <taxon>Bacillota</taxon>
        <taxon>Clostridia</taxon>
        <taxon>Lachnospirales</taxon>
        <taxon>Lachnospiraceae</taxon>
    </lineage>
</organism>
<dbReference type="CDD" id="cd00063">
    <property type="entry name" value="FN3"/>
    <property type="match status" value="1"/>
</dbReference>
<feature type="domain" description="BIG2" evidence="4">
    <location>
        <begin position="2524"/>
        <end position="2598"/>
    </location>
</feature>
<dbReference type="InterPro" id="IPR036514">
    <property type="entry name" value="SGNH_hydro_sf"/>
</dbReference>
<dbReference type="InterPro" id="IPR049366">
    <property type="entry name" value="RGL11_C"/>
</dbReference>
<evidence type="ECO:0000259" key="3">
    <source>
        <dbReference type="SMART" id="SM00060"/>
    </source>
</evidence>
<dbReference type="STRING" id="99656.SAMN05421659_101189"/>
<protein>
    <submittedName>
        <fullName evidence="5">Ig-like domain (Group 2)</fullName>
    </submittedName>
</protein>
<dbReference type="SUPFAM" id="SSF52266">
    <property type="entry name" value="SGNH hydrolase"/>
    <property type="match status" value="2"/>
</dbReference>
<feature type="compositionally biased region" description="Low complexity" evidence="1">
    <location>
        <begin position="3328"/>
        <end position="3378"/>
    </location>
</feature>
<dbReference type="Gene3D" id="3.40.50.1110">
    <property type="entry name" value="SGNH hydrolase"/>
    <property type="match status" value="2"/>
</dbReference>
<dbReference type="InterPro" id="IPR003343">
    <property type="entry name" value="Big_2"/>
</dbReference>
<reference evidence="5 6" key="1">
    <citation type="submission" date="2016-10" db="EMBL/GenBank/DDBJ databases">
        <authorList>
            <person name="de Groot N.N."/>
        </authorList>
    </citation>
    <scope>NUCLEOTIDE SEQUENCE [LARGE SCALE GENOMIC DNA]</scope>
    <source>
        <strain evidence="5 6">DSM 9179</strain>
    </source>
</reference>
<evidence type="ECO:0000259" key="4">
    <source>
        <dbReference type="SMART" id="SM00635"/>
    </source>
</evidence>
<dbReference type="Gene3D" id="2.60.40.10">
    <property type="entry name" value="Immunoglobulins"/>
    <property type="match status" value="2"/>
</dbReference>
<dbReference type="SUPFAM" id="SSF49373">
    <property type="entry name" value="Invasin/intimin cell-adhesion fragments"/>
    <property type="match status" value="3"/>
</dbReference>
<dbReference type="InterPro" id="IPR001087">
    <property type="entry name" value="GDSL"/>
</dbReference>
<dbReference type="InterPro" id="IPR036116">
    <property type="entry name" value="FN3_sf"/>
</dbReference>
<evidence type="ECO:0000256" key="1">
    <source>
        <dbReference type="SAM" id="MobiDB-lite"/>
    </source>
</evidence>
<keyword evidence="2" id="KW-1133">Transmembrane helix</keyword>
<dbReference type="Pfam" id="PF21348">
    <property type="entry name" value="RGL11_C"/>
    <property type="match status" value="2"/>
</dbReference>
<dbReference type="Pfam" id="PF02368">
    <property type="entry name" value="Big_2"/>
    <property type="match status" value="3"/>
</dbReference>
<dbReference type="SUPFAM" id="SSF49265">
    <property type="entry name" value="Fibronectin type III"/>
    <property type="match status" value="1"/>
</dbReference>
<dbReference type="InterPro" id="IPR008979">
    <property type="entry name" value="Galactose-bd-like_sf"/>
</dbReference>
<dbReference type="InterPro" id="IPR044060">
    <property type="entry name" value="Bacterial_rp_domain"/>
</dbReference>
<evidence type="ECO:0000256" key="2">
    <source>
        <dbReference type="SAM" id="Phobius"/>
    </source>
</evidence>
<dbReference type="SMART" id="SM00060">
    <property type="entry name" value="FN3"/>
    <property type="match status" value="2"/>
</dbReference>
<dbReference type="PANTHER" id="PTHR43118">
    <property type="entry name" value="RHAMNOGALACTURONAN LYASE (EUROFUNG)"/>
    <property type="match status" value="1"/>
</dbReference>
<dbReference type="RefSeq" id="WP_092449651.1">
    <property type="nucleotide sequence ID" value="NZ_FOJI01000001.1"/>
</dbReference>
<dbReference type="Gene3D" id="1.20.1270.70">
    <property type="entry name" value="Designed single chain three-helix bundle"/>
    <property type="match status" value="1"/>
</dbReference>
<dbReference type="Gene3D" id="2.60.120.430">
    <property type="entry name" value="Galactose-binding lectin"/>
    <property type="match status" value="4"/>
</dbReference>
<dbReference type="InterPro" id="IPR034641">
    <property type="entry name" value="RGL11"/>
</dbReference>
<evidence type="ECO:0000313" key="6">
    <source>
        <dbReference type="Proteomes" id="UP000199701"/>
    </source>
</evidence>
<feature type="domain" description="Fibronectin type-III" evidence="3">
    <location>
        <begin position="80"/>
        <end position="176"/>
    </location>
</feature>
<dbReference type="Pfam" id="PF18370">
    <property type="entry name" value="RGI_lyase"/>
    <property type="match status" value="1"/>
</dbReference>
<dbReference type="Gene3D" id="2.60.40.1080">
    <property type="match status" value="3"/>
</dbReference>
<feature type="transmembrane region" description="Helical" evidence="2">
    <location>
        <begin position="3392"/>
        <end position="3412"/>
    </location>
</feature>
<name>A0A1I0M4D5_9FIRM</name>
<accession>A0A1I0M4D5</accession>
<dbReference type="InterPro" id="IPR003961">
    <property type="entry name" value="FN3_dom"/>
</dbReference>
<dbReference type="InterPro" id="IPR028994">
    <property type="entry name" value="Integrin_alpha_N"/>
</dbReference>
<keyword evidence="6" id="KW-1185">Reference proteome</keyword>
<proteinExistence type="predicted"/>
<feature type="domain" description="Fibronectin type-III" evidence="3">
    <location>
        <begin position="1522"/>
        <end position="1618"/>
    </location>
</feature>
<dbReference type="SMART" id="SM00635">
    <property type="entry name" value="BID_2"/>
    <property type="match status" value="3"/>
</dbReference>
<feature type="domain" description="BIG2" evidence="4">
    <location>
        <begin position="1991"/>
        <end position="2069"/>
    </location>
</feature>
<dbReference type="Pfam" id="PF00657">
    <property type="entry name" value="Lipase_GDSL"/>
    <property type="match status" value="1"/>
</dbReference>
<dbReference type="SUPFAM" id="SSF49785">
    <property type="entry name" value="Galactose-binding domain-like"/>
    <property type="match status" value="3"/>
</dbReference>
<sequence length="3424" mass="364729">MKIISFFMSKGRLRRIEALFLVVILTTTSVLLTVNVSAETVSWKNDISSTLKDVSDGMENSQNYEDALAKLNSGLDGLESAATVDGLAVTQVGTDFVTLEWDAFNSEDIVGYNVYWADKDTDTQVYAKLKGDGTKAADDDTSSITVENNTTSFTYNKSTHVNYYFKVSPVLKGGEGAKTASVKSPTATEFDLYLENLDRGLVVVPTSGGMFLSWRLLGTEVTGYSATGLTGTDFNVYKDGTKLATVTDSTNYMVTGGAIESTYTVVPIVNGEEVAKDTSDAAIKMTTGEGAAGYMDIALQAPANTTIEETYGISTAEVTLLKQNRTDIYSTTEITYAATDVSVGDVDADGEYEFIVKWDPSLAKDVSQQGYTGKQYIDCYELDGTLRWRIDLGINIRSGAHYTEFLVEDYNQDGYAEVAMKTAPGTKILTFKNNNQNEIATEKYITIPEEDTANTENTDNYVYSAAQYREHLIKMFMDWGVWANDSKDMTDAKAAWDKNLINLFAPESGKATVTTKNADGTYTSTNMSLVEAGFNANDVVVNVPIRDADGNVVYHADGVANAYMQTVLYNSVGTDLTAATGLVDSMNHVGGYTVEEATALADYFLSGYQYRMKKHNLNNYEGYIISGSEYLTVFNGMTGAETDTIMYPFAREDDGMLWGDYAMNYMEPGNRNDRFLATTAYLDGETPSMVFARGYYTRATIATYKLSAEGKFVPGWTIDSGWTVMTNPFNDGPHGFDGNNTDTGTNGVRKGLLSGQGDHYMTVGDVDSDGCQEIIFGGAIVDNNGDLYSSGRAYLPDGVTYSKYGHGDSIHLTDIDPDRPGLEMFSCFEGGTGAPYGTALRDAATNVAIAGANSVYSGADTGRCIIGDFNAGIRGIELSGMAFTDCKGNVISGTSITTNQNLKFCADMTTQGYLGTTIGKANGTAVQTVATLTGTSSNNGTKGNAGLIADILGDWREEVITRTTDSSALRIYTSTEVTSHKMYTLMHDTQYRAQVSGQNSTYNQPSYTSFYFAADTDWGYVPIPTAKKDQEPGIVEIQPTSVSFDNTSLMVKEGAQTIVTANFAPEKTTNKTVTYTSSDQSIATVSNDGTVTGVKAGTTTIIATTQNGLTATIKVYIKAQYKDAGTDTFAMNGSKAFTFGTAAVSETTLVGKDAAYTSAKGFGWDNAGTIALNEGTNYVAGNNVRTAGTTTTYDYPTFVLDVPAGIYEVTLVQGSDTVDSVNGAYMEGDMYSVRWNEEAFSTSFTEPSALKNIVTIAGTDKTNTVTTAVADGQLTIQLATSLTDAGVSGTTYIKSINVKRVSQIIADSENPTLRFIGDSTVATYPPEDGGTWTPIPERTGWGSEFALKQFMKNTANIVNKAVAGSSIKSYVSDGYYNDFFRTSHPGDTVVIEGGINDSAAGRRYCDAASYEAYLRYFISSCQAFGLDVVISSGTSSATTYTAVMQKLSTELNLPYIDLLTQYNTYKSTITAAEQGDMTVDGTHLTRVGGVIAAQIVANGLSKLEGLSISGYVNEKAITTTAPTAVATGLSAKAQTAGSVTLAWAISEDTLYDPDQLITRFNVYRKAKGADNSTFAQVGQTRAYVSASMSAPKLEVTIEAPVTGSYDYAVSVVGFAGEGTKTGAITVDAYTATARTSLYNIVEKYSEQLYDATHYTAASYAVLKLALTKAEAVLADGSATDDTINTTLTAVNSAVSGLVLNVTEAMKTDFQSEASGSIWGTTGHTLLSVKMEDNGNKLANTYVEAAGTRNTTKAVTAVDSKVLDVEFEWLPGQPDTRNCVEVQLKDAAGAIFSLKTSNNGHIGYVVGDDTTQIAYLQGDGFQAANTLATDCGLTNDIWYNVRVVFNFNNHTADLYLVPRDDFTKESAVVKDIAISAATTQITTLNFLSMRGKNDAGGNDLSVLWDTYMDNFGIYYAAEEVVTDATGYNDAVTAYDAAIKGIAASTLTNDEFALAGIVKDIMDANVGFATTADYAYAISVLDTATKAVPTQTPATSIATGDDISVVAGLSKDITATMAPTNANEEITWSSSDKTVATVTGNGSNATVKAQKAGSTTITATTTSGKSDSMVVTVVGTVYTFGTNGNVTAGSAYNKETGFGFNNYTYPDAAAGFVADNSAYPTATYSYIRRNLSKVSGTSYVDANNSATDYLAINAQAWNEMPVPVEGQSTRDEDIIKYVNTSSFDMDLKNGNYEVTLTLTNPSKNPIDVVVDAEDIVRYTSGDNANNFAAVTLGGYQTKTVTFNIALTDGQLTLRFAQNTAASTVETAGTKTVCVKSVSVVEDKAQTTGDVPTIFIAGDSTVQTYTDTSYRASWAQLLYTMFGGTADSVLEETSTGYAKYKTASVVIENYARDARSTVSFLEEGRLNKILLNVKPGDYVFAQLGHNDDYWQRTNRAATVEEYKANLLAYKKAIEERGGTFVLVTPISLASYTENGSVEERFTDYREGMLELAAANNIPVIDLMGSTVAMLNGLGSVAAVDALSMYRSDYVHTLLNGGKIYTQLVANLIGSYNEDNQLDTLKSGLTQVNVSVVLPERAKSVIVGQTAAMPATTTGLDGTTVKYVSSNAAVATIDANGVVTAVAEGNAIITAIVIPSAIIDSVDDTVYTDNCLVTVKSEQVAGIKTASFSTPNENAVNAVTIEEVTEDAVNAVTAEAVTTETATALFNATVASDLVEEVKAYDATAWKSLQEAIAVLNIKMGLMADDSTPLNFDASFANKMIAVREALKTVEGMSLVDVTTSEDSITRAEKAIANQALYTESSLATVATALEELNAVIEKLDGMNAIVTQAISTMDYWLTGIDTTSVPKSFSLYADMDIASTTTAYKTAGYTSITRDKVYSAETGYGLASAFANDKAAGRNRASGNSLLDDWFFASKFKADLPAGNYKVTYYSGDLMAGCKAKSQITITDASGKELAKNDAVTAAAASYTVRDVGLTVAEAGTIDFTFGGYYNAILIEQIVDIDVDAVNMDGLKTLVEKIDAEKLQEANYTVSSWAIFSTALADANEIIIKGSAYIQQYQPVVDALNKAYDGLVPRNIARELLIDFGTTTSAVSDVTKLGGDGGHTTIGTNIIQGLPTMLYTANTLDNGQHFGFNKEVNANETASGGAYFRDYVYGAGGTPYTFTADLPVGTYYVYVYTGDKLSDNTTMLYFGDGKAALSTGNTAVSTVDGKTVYTQISSGGGQSAAASSIYTIEVTESDVLSAANGYKMGTASLTLFDSTAGLAADAMTARLNGIEFTPVDPTAPLVPVDSTEDPTSYSVTVRSDDNGTANATFASAIAGETIQLKATPADGYHFSSWTVISGDVTIAADNTFTMPSANVTVNANFVKNDSETPTETPTDPSTETPTETPTDPSTETPTETPIETPIVTPAETPTETSTEASADVESTHTGDSSNVLLYIFIAGISCVVVLGYVIIKKNEKKREREEE</sequence>
<feature type="domain" description="BIG2" evidence="4">
    <location>
        <begin position="1038"/>
        <end position="1115"/>
    </location>
</feature>
<dbReference type="InterPro" id="IPR008964">
    <property type="entry name" value="Invasin/intimin_cell_adhesion"/>
</dbReference>
<dbReference type="InterPro" id="IPR013783">
    <property type="entry name" value="Ig-like_fold"/>
</dbReference>
<dbReference type="OrthoDB" id="9802318at2"/>
<keyword evidence="2" id="KW-0472">Membrane</keyword>
<dbReference type="GO" id="GO:0016788">
    <property type="term" value="F:hydrolase activity, acting on ester bonds"/>
    <property type="evidence" value="ECO:0007669"/>
    <property type="project" value="InterPro"/>
</dbReference>
<dbReference type="Pfam" id="PF18998">
    <property type="entry name" value="Flg_new_2"/>
    <property type="match status" value="1"/>
</dbReference>
<keyword evidence="2" id="KW-0812">Transmembrane</keyword>
<dbReference type="EMBL" id="FOJI01000001">
    <property type="protein sequence ID" value="SEV83345.1"/>
    <property type="molecule type" value="Genomic_DNA"/>
</dbReference>